<proteinExistence type="predicted"/>
<keyword evidence="2" id="KW-1185">Reference proteome</keyword>
<dbReference type="EMBL" id="MCOG01000099">
    <property type="protein sequence ID" value="ORY49673.1"/>
    <property type="molecule type" value="Genomic_DNA"/>
</dbReference>
<organism evidence="1 2">
    <name type="scientific">Neocallimastix californiae</name>
    <dbReference type="NCBI Taxonomy" id="1754190"/>
    <lineage>
        <taxon>Eukaryota</taxon>
        <taxon>Fungi</taxon>
        <taxon>Fungi incertae sedis</taxon>
        <taxon>Chytridiomycota</taxon>
        <taxon>Chytridiomycota incertae sedis</taxon>
        <taxon>Neocallimastigomycetes</taxon>
        <taxon>Neocallimastigales</taxon>
        <taxon>Neocallimastigaceae</taxon>
        <taxon>Neocallimastix</taxon>
    </lineage>
</organism>
<evidence type="ECO:0000313" key="2">
    <source>
        <dbReference type="Proteomes" id="UP000193920"/>
    </source>
</evidence>
<dbReference type="AlphaFoldDB" id="A0A1Y2CRR9"/>
<reference evidence="1 2" key="1">
    <citation type="submission" date="2016-08" db="EMBL/GenBank/DDBJ databases">
        <title>A Parts List for Fungal Cellulosomes Revealed by Comparative Genomics.</title>
        <authorList>
            <consortium name="DOE Joint Genome Institute"/>
            <person name="Haitjema C.H."/>
            <person name="Gilmore S.P."/>
            <person name="Henske J.K."/>
            <person name="Solomon K.V."/>
            <person name="De Groot R."/>
            <person name="Kuo A."/>
            <person name="Mondo S.J."/>
            <person name="Salamov A.A."/>
            <person name="Labutti K."/>
            <person name="Zhao Z."/>
            <person name="Chiniquy J."/>
            <person name="Barry K."/>
            <person name="Brewer H.M."/>
            <person name="Purvine S.O."/>
            <person name="Wright A.T."/>
            <person name="Boxma B."/>
            <person name="Van Alen T."/>
            <person name="Hackstein J.H."/>
            <person name="Baker S.E."/>
            <person name="Grigoriev I.V."/>
            <person name="O'Malley M.A."/>
        </authorList>
    </citation>
    <scope>NUCLEOTIDE SEQUENCE [LARGE SCALE GENOMIC DNA]</scope>
    <source>
        <strain evidence="1 2">G1</strain>
    </source>
</reference>
<protein>
    <submittedName>
        <fullName evidence="1">Uncharacterized protein</fullName>
    </submittedName>
</protein>
<comment type="caution">
    <text evidence="1">The sequence shown here is derived from an EMBL/GenBank/DDBJ whole genome shotgun (WGS) entry which is preliminary data.</text>
</comment>
<evidence type="ECO:0000313" key="1">
    <source>
        <dbReference type="EMBL" id="ORY49673.1"/>
    </source>
</evidence>
<accession>A0A1Y2CRR9</accession>
<gene>
    <name evidence="1" type="ORF">LY90DRAFT_703010</name>
</gene>
<dbReference type="Proteomes" id="UP000193920">
    <property type="component" value="Unassembled WGS sequence"/>
</dbReference>
<name>A0A1Y2CRR9_9FUNG</name>
<sequence length="76" mass="9087">MELDSILLYFYLNFVFKINQVFIFYEQILNKNEIIVKAKPLSCVRQFLQSFLANDLLNLKAMTLFRQFSAIKIVKF</sequence>